<dbReference type="EMBL" id="WMIA01000006">
    <property type="protein sequence ID" value="MTF38598.1"/>
    <property type="molecule type" value="Genomic_DNA"/>
</dbReference>
<dbReference type="GO" id="GO:0008146">
    <property type="term" value="F:sulfotransferase activity"/>
    <property type="evidence" value="ECO:0007669"/>
    <property type="project" value="InterPro"/>
</dbReference>
<dbReference type="AlphaFoldDB" id="A0A844GUS1"/>
<reference evidence="2 3" key="1">
    <citation type="submission" date="2019-11" db="EMBL/GenBank/DDBJ databases">
        <title>Isolation of a new High Light Tolerant Cyanobacteria.</title>
        <authorList>
            <person name="Dobson Z."/>
            <person name="Vaughn N."/>
            <person name="Vaughn M."/>
            <person name="Fromme P."/>
            <person name="Mazor Y."/>
        </authorList>
    </citation>
    <scope>NUCLEOTIDE SEQUENCE [LARGE SCALE GENOMIC DNA]</scope>
    <source>
        <strain evidence="2 3">0216</strain>
    </source>
</reference>
<dbReference type="RefSeq" id="WP_155083502.1">
    <property type="nucleotide sequence ID" value="NZ_WMIA01000006.1"/>
</dbReference>
<name>A0A844GUS1_9CHRO</name>
<sequence>MNLLIHIGYHKTGTTLLQKKIFNRTDFGFISPWTRTQFYEEIILANPFTYDPISVRNRFEQDFTRKTSENLIPVLSEERFSGNIVPKAVFNNYYIAERLYSLFPEAKILIIIRNQLDMILSIYKHRLRSNLTVDIDLFLEQIPLSTTFEPIFHLDYLQYHLLINHYQSLFGKDKVLCLPYEMLCIDSKSFFSQMSSFAGVNIDENLTLPKVNEGYSYLTLYIKRYINFLEPKMPMPRKDLSLINSLSWYLNQLINKTFLKNIGNTMESKLKKKIADKIEGYYQESNQKTSQLIGMDLSVYQYQI</sequence>
<dbReference type="Gene3D" id="3.40.50.300">
    <property type="entry name" value="P-loop containing nucleotide triphosphate hydrolases"/>
    <property type="match status" value="1"/>
</dbReference>
<evidence type="ECO:0000259" key="1">
    <source>
        <dbReference type="Pfam" id="PF00685"/>
    </source>
</evidence>
<dbReference type="InterPro" id="IPR000863">
    <property type="entry name" value="Sulfotransferase_dom"/>
</dbReference>
<dbReference type="Pfam" id="PF00685">
    <property type="entry name" value="Sulfotransfer_1"/>
    <property type="match status" value="1"/>
</dbReference>
<accession>A0A844GUS1</accession>
<dbReference type="InterPro" id="IPR027417">
    <property type="entry name" value="P-loop_NTPase"/>
</dbReference>
<proteinExistence type="predicted"/>
<dbReference type="Proteomes" id="UP000437131">
    <property type="component" value="Unassembled WGS sequence"/>
</dbReference>
<evidence type="ECO:0000313" key="3">
    <source>
        <dbReference type="Proteomes" id="UP000437131"/>
    </source>
</evidence>
<feature type="domain" description="Sulfotransferase" evidence="1">
    <location>
        <begin position="7"/>
        <end position="205"/>
    </location>
</feature>
<organism evidence="2 3">
    <name type="scientific">Cyanobacterium aponinum 0216</name>
    <dbReference type="NCBI Taxonomy" id="2676140"/>
    <lineage>
        <taxon>Bacteria</taxon>
        <taxon>Bacillati</taxon>
        <taxon>Cyanobacteriota</taxon>
        <taxon>Cyanophyceae</taxon>
        <taxon>Oscillatoriophycideae</taxon>
        <taxon>Chroococcales</taxon>
        <taxon>Geminocystaceae</taxon>
        <taxon>Cyanobacterium</taxon>
    </lineage>
</organism>
<evidence type="ECO:0000313" key="2">
    <source>
        <dbReference type="EMBL" id="MTF38598.1"/>
    </source>
</evidence>
<gene>
    <name evidence="2" type="ORF">GGC33_06635</name>
</gene>
<dbReference type="SUPFAM" id="SSF52540">
    <property type="entry name" value="P-loop containing nucleoside triphosphate hydrolases"/>
    <property type="match status" value="1"/>
</dbReference>
<protein>
    <recommendedName>
        <fullName evidence="1">Sulfotransferase domain-containing protein</fullName>
    </recommendedName>
</protein>
<comment type="caution">
    <text evidence="2">The sequence shown here is derived from an EMBL/GenBank/DDBJ whole genome shotgun (WGS) entry which is preliminary data.</text>
</comment>